<comment type="caution">
    <text evidence="2">The sequence shown here is derived from an EMBL/GenBank/DDBJ whole genome shotgun (WGS) entry which is preliminary data.</text>
</comment>
<dbReference type="OrthoDB" id="2192016at2"/>
<organism evidence="2 3">
    <name type="scientific">Enterococcus termitis</name>
    <dbReference type="NCBI Taxonomy" id="332950"/>
    <lineage>
        <taxon>Bacteria</taxon>
        <taxon>Bacillati</taxon>
        <taxon>Bacillota</taxon>
        <taxon>Bacilli</taxon>
        <taxon>Lactobacillales</taxon>
        <taxon>Enterococcaceae</taxon>
        <taxon>Enterococcus</taxon>
    </lineage>
</organism>
<dbReference type="InterPro" id="IPR036388">
    <property type="entry name" value="WH-like_DNA-bd_sf"/>
</dbReference>
<dbReference type="Proteomes" id="UP000095094">
    <property type="component" value="Unassembled WGS sequence"/>
</dbReference>
<dbReference type="Pfam" id="PF05043">
    <property type="entry name" value="Mga"/>
    <property type="match status" value="1"/>
</dbReference>
<evidence type="ECO:0000259" key="1">
    <source>
        <dbReference type="Pfam" id="PF05043"/>
    </source>
</evidence>
<name>A0A1E5GW52_9ENTE</name>
<dbReference type="EMBL" id="MIJY01000012">
    <property type="protein sequence ID" value="OEG16933.1"/>
    <property type="molecule type" value="Genomic_DNA"/>
</dbReference>
<sequence>MEKFDLLEKMEMYQLDLLIYIINAGGSATKKELLAHLKIGDYILTKVTESLITYANDSSNGFTLEVTKHSIRFQTKPDYSIHTLFNKLIVHAPKYRILEELQLCGTIDPIRLCEKIGISHSTYFRKINELNYLLKEFDLSIQNGYLLGSELQIRFFYVSLHLITDSKEPLKLPNIDPRIYDSVNEIQAILGSPLSFLSRRKLIIYLSLLKRRNAQKNISDYSDQAPFFNNKTGITNQKKFIRSLKTTTLFKKINKVLTSFLVYYSFKMLPNETTLLLLFLLGEEIIPIHSYFLKELDSIEKSSNLFVLTLNEEFIVFMKQIYPHAQLSKRHLTMLNYYLNSIAYRYLIFKGNVNYYWEPYPIDHQENNRFNIIIAFIDHLKGKYPTLFEDSKYTHLLIKKYAYILDFYEECIKAKVTVGIFIEDSSLFKKQATKWWIKHAELTSFAQAEPLVISHPYDLVISNVDCSYLRKQGKHFFFITNYNEKMDTIDLDNLLHKIYSSRY</sequence>
<evidence type="ECO:0000313" key="3">
    <source>
        <dbReference type="Proteomes" id="UP000095094"/>
    </source>
</evidence>
<dbReference type="RefSeq" id="WP_069663327.1">
    <property type="nucleotide sequence ID" value="NZ_JBHUJJ010000001.1"/>
</dbReference>
<dbReference type="PATRIC" id="fig|332950.4.peg.1777"/>
<feature type="domain" description="Mga helix-turn-helix" evidence="1">
    <location>
        <begin position="79"/>
        <end position="160"/>
    </location>
</feature>
<gene>
    <name evidence="2" type="ORF">BCR25_04870</name>
</gene>
<evidence type="ECO:0000313" key="2">
    <source>
        <dbReference type="EMBL" id="OEG16933.1"/>
    </source>
</evidence>
<protein>
    <recommendedName>
        <fullName evidence="1">Mga helix-turn-helix domain-containing protein</fullName>
    </recommendedName>
</protein>
<proteinExistence type="predicted"/>
<reference evidence="3" key="1">
    <citation type="submission" date="2016-09" db="EMBL/GenBank/DDBJ databases">
        <authorList>
            <person name="Gulvik C.A."/>
        </authorList>
    </citation>
    <scope>NUCLEOTIDE SEQUENCE [LARGE SCALE GENOMIC DNA]</scope>
    <source>
        <strain evidence="3">LMG 8895</strain>
    </source>
</reference>
<dbReference type="AlphaFoldDB" id="A0A1E5GW52"/>
<keyword evidence="3" id="KW-1185">Reference proteome</keyword>
<dbReference type="InterPro" id="IPR007737">
    <property type="entry name" value="Mga_HTH"/>
</dbReference>
<accession>A0A1E5GW52</accession>
<dbReference type="Gene3D" id="1.10.10.10">
    <property type="entry name" value="Winged helix-like DNA-binding domain superfamily/Winged helix DNA-binding domain"/>
    <property type="match status" value="1"/>
</dbReference>